<dbReference type="Gramene" id="OB09G12110.1">
    <property type="protein sequence ID" value="OB09G12110.1"/>
    <property type="gene ID" value="OB09G12110"/>
</dbReference>
<evidence type="ECO:0000313" key="2">
    <source>
        <dbReference type="Proteomes" id="UP000006038"/>
    </source>
</evidence>
<accession>J3MW32</accession>
<organism evidence="1">
    <name type="scientific">Oryza brachyantha</name>
    <name type="common">malo sina</name>
    <dbReference type="NCBI Taxonomy" id="4533"/>
    <lineage>
        <taxon>Eukaryota</taxon>
        <taxon>Viridiplantae</taxon>
        <taxon>Streptophyta</taxon>
        <taxon>Embryophyta</taxon>
        <taxon>Tracheophyta</taxon>
        <taxon>Spermatophyta</taxon>
        <taxon>Magnoliopsida</taxon>
        <taxon>Liliopsida</taxon>
        <taxon>Poales</taxon>
        <taxon>Poaceae</taxon>
        <taxon>BOP clade</taxon>
        <taxon>Oryzoideae</taxon>
        <taxon>Oryzeae</taxon>
        <taxon>Oryzinae</taxon>
        <taxon>Oryza</taxon>
    </lineage>
</organism>
<reference evidence="1" key="1">
    <citation type="journal article" date="2013" name="Nat. Commun.">
        <title>Whole-genome sequencing of Oryza brachyantha reveals mechanisms underlying Oryza genome evolution.</title>
        <authorList>
            <person name="Chen J."/>
            <person name="Huang Q."/>
            <person name="Gao D."/>
            <person name="Wang J."/>
            <person name="Lang Y."/>
            <person name="Liu T."/>
            <person name="Li B."/>
            <person name="Bai Z."/>
            <person name="Luis Goicoechea J."/>
            <person name="Liang C."/>
            <person name="Chen C."/>
            <person name="Zhang W."/>
            <person name="Sun S."/>
            <person name="Liao Y."/>
            <person name="Zhang X."/>
            <person name="Yang L."/>
            <person name="Song C."/>
            <person name="Wang M."/>
            <person name="Shi J."/>
            <person name="Liu G."/>
            <person name="Liu J."/>
            <person name="Zhou H."/>
            <person name="Zhou W."/>
            <person name="Yu Q."/>
            <person name="An N."/>
            <person name="Chen Y."/>
            <person name="Cai Q."/>
            <person name="Wang B."/>
            <person name="Liu B."/>
            <person name="Min J."/>
            <person name="Huang Y."/>
            <person name="Wu H."/>
            <person name="Li Z."/>
            <person name="Zhang Y."/>
            <person name="Yin Y."/>
            <person name="Song W."/>
            <person name="Jiang J."/>
            <person name="Jackson S.A."/>
            <person name="Wing R.A."/>
            <person name="Wang J."/>
            <person name="Chen M."/>
        </authorList>
    </citation>
    <scope>NUCLEOTIDE SEQUENCE [LARGE SCALE GENOMIC DNA]</scope>
    <source>
        <strain evidence="1">cv. IRGC 101232</strain>
    </source>
</reference>
<dbReference type="Proteomes" id="UP000006038">
    <property type="component" value="Chromosome 9"/>
</dbReference>
<dbReference type="HOGENOM" id="CLU_3090475_0_0_1"/>
<dbReference type="AlphaFoldDB" id="J3MW32"/>
<protein>
    <submittedName>
        <fullName evidence="1">Uncharacterized protein</fullName>
    </submittedName>
</protein>
<name>J3MW32_ORYBR</name>
<evidence type="ECO:0000313" key="1">
    <source>
        <dbReference type="EnsemblPlants" id="OB09G12110.1"/>
    </source>
</evidence>
<keyword evidence="2" id="KW-1185">Reference proteome</keyword>
<proteinExistence type="predicted"/>
<sequence>MVDRVCCPCMHETDINFASVVWCEIFKLTWFSYVHDAHMHKICDMYEYDIGL</sequence>
<dbReference type="EnsemblPlants" id="OB09G12110.1">
    <property type="protein sequence ID" value="OB09G12110.1"/>
    <property type="gene ID" value="OB09G12110"/>
</dbReference>
<reference evidence="1" key="2">
    <citation type="submission" date="2013-04" db="UniProtKB">
        <authorList>
            <consortium name="EnsemblPlants"/>
        </authorList>
    </citation>
    <scope>IDENTIFICATION</scope>
</reference>